<sequence>MDDAAATKGKRRPHKAAAAAAAAAKEAVDGKDGPAEGACGGRGGGGRFFCYYLLRSLCPRSNSTTAAVSSCDRLTGWIDGRFTVNPPRLIRQHSDEIRCGAWQTKRGSEGWGILLVCD</sequence>
<protein>
    <submittedName>
        <fullName evidence="2">Uncharacterized protein</fullName>
    </submittedName>
</protein>
<name>A0A6G1EF64_9ORYZ</name>
<feature type="region of interest" description="Disordered" evidence="1">
    <location>
        <begin position="1"/>
        <end position="43"/>
    </location>
</feature>
<evidence type="ECO:0000256" key="1">
    <source>
        <dbReference type="SAM" id="MobiDB-lite"/>
    </source>
</evidence>
<dbReference type="AlphaFoldDB" id="A0A6G1EF64"/>
<gene>
    <name evidence="2" type="ORF">E2562_005282</name>
</gene>
<evidence type="ECO:0000313" key="2">
    <source>
        <dbReference type="EMBL" id="KAF0923321.1"/>
    </source>
</evidence>
<dbReference type="Proteomes" id="UP000479710">
    <property type="component" value="Unassembled WGS sequence"/>
</dbReference>
<proteinExistence type="predicted"/>
<comment type="caution">
    <text evidence="2">The sequence shown here is derived from an EMBL/GenBank/DDBJ whole genome shotgun (WGS) entry which is preliminary data.</text>
</comment>
<evidence type="ECO:0000313" key="3">
    <source>
        <dbReference type="Proteomes" id="UP000479710"/>
    </source>
</evidence>
<organism evidence="2 3">
    <name type="scientific">Oryza meyeriana var. granulata</name>
    <dbReference type="NCBI Taxonomy" id="110450"/>
    <lineage>
        <taxon>Eukaryota</taxon>
        <taxon>Viridiplantae</taxon>
        <taxon>Streptophyta</taxon>
        <taxon>Embryophyta</taxon>
        <taxon>Tracheophyta</taxon>
        <taxon>Spermatophyta</taxon>
        <taxon>Magnoliopsida</taxon>
        <taxon>Liliopsida</taxon>
        <taxon>Poales</taxon>
        <taxon>Poaceae</taxon>
        <taxon>BOP clade</taxon>
        <taxon>Oryzoideae</taxon>
        <taxon>Oryzeae</taxon>
        <taxon>Oryzinae</taxon>
        <taxon>Oryza</taxon>
        <taxon>Oryza meyeriana</taxon>
    </lineage>
</organism>
<accession>A0A6G1EF64</accession>
<dbReference type="EMBL" id="SPHZ02000003">
    <property type="protein sequence ID" value="KAF0923321.1"/>
    <property type="molecule type" value="Genomic_DNA"/>
</dbReference>
<reference evidence="2 3" key="1">
    <citation type="submission" date="2019-11" db="EMBL/GenBank/DDBJ databases">
        <title>Whole genome sequence of Oryza granulata.</title>
        <authorList>
            <person name="Li W."/>
        </authorList>
    </citation>
    <scope>NUCLEOTIDE SEQUENCE [LARGE SCALE GENOMIC DNA]</scope>
    <source>
        <strain evidence="3">cv. Menghai</strain>
        <tissue evidence="2">Leaf</tissue>
    </source>
</reference>
<keyword evidence="3" id="KW-1185">Reference proteome</keyword>